<proteinExistence type="predicted"/>
<organism evidence="1 2">
    <name type="scientific">Armillaria luteobubalina</name>
    <dbReference type="NCBI Taxonomy" id="153913"/>
    <lineage>
        <taxon>Eukaryota</taxon>
        <taxon>Fungi</taxon>
        <taxon>Dikarya</taxon>
        <taxon>Basidiomycota</taxon>
        <taxon>Agaricomycotina</taxon>
        <taxon>Agaricomycetes</taxon>
        <taxon>Agaricomycetidae</taxon>
        <taxon>Agaricales</taxon>
        <taxon>Marasmiineae</taxon>
        <taxon>Physalacriaceae</taxon>
        <taxon>Armillaria</taxon>
    </lineage>
</organism>
<name>A0AA39UPX5_9AGAR</name>
<dbReference type="Proteomes" id="UP001175228">
    <property type="component" value="Unassembled WGS sequence"/>
</dbReference>
<accession>A0AA39UPX5</accession>
<protein>
    <submittedName>
        <fullName evidence="1">Uncharacterized protein</fullName>
    </submittedName>
</protein>
<comment type="caution">
    <text evidence="1">The sequence shown here is derived from an EMBL/GenBank/DDBJ whole genome shotgun (WGS) entry which is preliminary data.</text>
</comment>
<keyword evidence="2" id="KW-1185">Reference proteome</keyword>
<dbReference type="AlphaFoldDB" id="A0AA39UPX5"/>
<evidence type="ECO:0000313" key="1">
    <source>
        <dbReference type="EMBL" id="KAK0497518.1"/>
    </source>
</evidence>
<evidence type="ECO:0000313" key="2">
    <source>
        <dbReference type="Proteomes" id="UP001175228"/>
    </source>
</evidence>
<reference evidence="1" key="1">
    <citation type="submission" date="2023-06" db="EMBL/GenBank/DDBJ databases">
        <authorList>
            <consortium name="Lawrence Berkeley National Laboratory"/>
            <person name="Ahrendt S."/>
            <person name="Sahu N."/>
            <person name="Indic B."/>
            <person name="Wong-Bajracharya J."/>
            <person name="Merenyi Z."/>
            <person name="Ke H.-M."/>
            <person name="Monk M."/>
            <person name="Kocsube S."/>
            <person name="Drula E."/>
            <person name="Lipzen A."/>
            <person name="Balint B."/>
            <person name="Henrissat B."/>
            <person name="Andreopoulos B."/>
            <person name="Martin F.M."/>
            <person name="Harder C.B."/>
            <person name="Rigling D."/>
            <person name="Ford K.L."/>
            <person name="Foster G.D."/>
            <person name="Pangilinan J."/>
            <person name="Papanicolaou A."/>
            <person name="Barry K."/>
            <person name="LaButti K."/>
            <person name="Viragh M."/>
            <person name="Koriabine M."/>
            <person name="Yan M."/>
            <person name="Riley R."/>
            <person name="Champramary S."/>
            <person name="Plett K.L."/>
            <person name="Tsai I.J."/>
            <person name="Slot J."/>
            <person name="Sipos G."/>
            <person name="Plett J."/>
            <person name="Nagy L.G."/>
            <person name="Grigoriev I.V."/>
        </authorList>
    </citation>
    <scope>NUCLEOTIDE SEQUENCE</scope>
    <source>
        <strain evidence="1">HWK02</strain>
    </source>
</reference>
<gene>
    <name evidence="1" type="ORF">EDD18DRAFT_1352366</name>
</gene>
<dbReference type="EMBL" id="JAUEPU010000013">
    <property type="protein sequence ID" value="KAK0497518.1"/>
    <property type="molecule type" value="Genomic_DNA"/>
</dbReference>
<sequence length="87" mass="10063">MTVMKTIQRQIASLEESEKMLAMRYGMVGHFDSVHVLNETKRRAFAKRDPIFNEDLRALDQLNDLRLQLAHLRYSHAVLPPADANVE</sequence>